<reference evidence="2" key="1">
    <citation type="submission" date="2013-07" db="EMBL/GenBank/DDBJ databases">
        <title>The genome of an arbuscular mycorrhizal fungus provides insights into the evolution of the oldest plant symbiosis.</title>
        <authorList>
            <consortium name="DOE Joint Genome Institute"/>
            <person name="Tisserant E."/>
            <person name="Malbreil M."/>
            <person name="Kuo A."/>
            <person name="Kohler A."/>
            <person name="Symeonidi A."/>
            <person name="Balestrini R."/>
            <person name="Charron P."/>
            <person name="Duensing N."/>
            <person name="Frei-dit-Frey N."/>
            <person name="Gianinazzi-Pearson V."/>
            <person name="Gilbert B."/>
            <person name="Handa Y."/>
            <person name="Hijri M."/>
            <person name="Kaul R."/>
            <person name="Kawaguchi M."/>
            <person name="Krajinski F."/>
            <person name="Lammers P."/>
            <person name="Lapierre D."/>
            <person name="Masclaux F.G."/>
            <person name="Murat C."/>
            <person name="Morin E."/>
            <person name="Ndikumana S."/>
            <person name="Pagni M."/>
            <person name="Petitpierre D."/>
            <person name="Requena N."/>
            <person name="Rosikiewicz P."/>
            <person name="Riley R."/>
            <person name="Saito K."/>
            <person name="San Clemente H."/>
            <person name="Shapiro H."/>
            <person name="van Tuinen D."/>
            <person name="Becard G."/>
            <person name="Bonfante P."/>
            <person name="Paszkowski U."/>
            <person name="Shachar-Hill Y."/>
            <person name="Young J.P."/>
            <person name="Sanders I.R."/>
            <person name="Henrissat B."/>
            <person name="Rensing S.A."/>
            <person name="Grigoriev I.V."/>
            <person name="Corradi N."/>
            <person name="Roux C."/>
            <person name="Martin F."/>
        </authorList>
    </citation>
    <scope>NUCLEOTIDE SEQUENCE</scope>
    <source>
        <strain evidence="2">DAOM 197198</strain>
    </source>
</reference>
<accession>U9TUE6</accession>
<proteinExistence type="predicted"/>
<feature type="region of interest" description="Disordered" evidence="1">
    <location>
        <begin position="1"/>
        <end position="21"/>
    </location>
</feature>
<name>U9TUE6_RHIID</name>
<dbReference type="HOGENOM" id="CLU_3051518_0_0_1"/>
<sequence length="54" mass="5795">MSLDGTGRNSPGLEQDVVDDGTNEIGLGQDIEILWDTVPPHHCGRLCATAEFLT</sequence>
<dbReference type="EMBL" id="KI285695">
    <property type="protein sequence ID" value="ESA11725.1"/>
    <property type="molecule type" value="Genomic_DNA"/>
</dbReference>
<gene>
    <name evidence="2" type="ORF">GLOINDRAFT_27959</name>
</gene>
<organism evidence="2">
    <name type="scientific">Rhizophagus irregularis (strain DAOM 181602 / DAOM 197198 / MUCL 43194)</name>
    <name type="common">Arbuscular mycorrhizal fungus</name>
    <name type="synonym">Glomus intraradices</name>
    <dbReference type="NCBI Taxonomy" id="747089"/>
    <lineage>
        <taxon>Eukaryota</taxon>
        <taxon>Fungi</taxon>
        <taxon>Fungi incertae sedis</taxon>
        <taxon>Mucoromycota</taxon>
        <taxon>Glomeromycotina</taxon>
        <taxon>Glomeromycetes</taxon>
        <taxon>Glomerales</taxon>
        <taxon>Glomeraceae</taxon>
        <taxon>Rhizophagus</taxon>
    </lineage>
</organism>
<protein>
    <submittedName>
        <fullName evidence="2">Uncharacterized protein</fullName>
    </submittedName>
</protein>
<evidence type="ECO:0000256" key="1">
    <source>
        <dbReference type="SAM" id="MobiDB-lite"/>
    </source>
</evidence>
<evidence type="ECO:0000313" key="2">
    <source>
        <dbReference type="EMBL" id="ESA11725.1"/>
    </source>
</evidence>
<dbReference type="AlphaFoldDB" id="U9TUE6"/>